<reference evidence="2" key="1">
    <citation type="journal article" date="2019" name="Int. J. Syst. Evol. Microbiol.">
        <title>The Global Catalogue of Microorganisms (GCM) 10K type strain sequencing project: providing services to taxonomists for standard genome sequencing and annotation.</title>
        <authorList>
            <consortium name="The Broad Institute Genomics Platform"/>
            <consortium name="The Broad Institute Genome Sequencing Center for Infectious Disease"/>
            <person name="Wu L."/>
            <person name="Ma J."/>
        </authorList>
    </citation>
    <scope>NUCLEOTIDE SEQUENCE [LARGE SCALE GENOMIC DNA]</scope>
    <source>
        <strain evidence="2">CCUG 62953</strain>
    </source>
</reference>
<dbReference type="Proteomes" id="UP001597135">
    <property type="component" value="Unassembled WGS sequence"/>
</dbReference>
<comment type="caution">
    <text evidence="1">The sequence shown here is derived from an EMBL/GenBank/DDBJ whole genome shotgun (WGS) entry which is preliminary data.</text>
</comment>
<gene>
    <name evidence="1" type="ORF">ACFQ4E_03450</name>
</gene>
<name>A0ABW3ZE35_9RHOB</name>
<dbReference type="RefSeq" id="WP_386801523.1">
    <property type="nucleotide sequence ID" value="NZ_JBHTMU010000004.1"/>
</dbReference>
<keyword evidence="2" id="KW-1185">Reference proteome</keyword>
<dbReference type="EMBL" id="JBHTMU010000004">
    <property type="protein sequence ID" value="MFD1341465.1"/>
    <property type="molecule type" value="Genomic_DNA"/>
</dbReference>
<evidence type="ECO:0000313" key="1">
    <source>
        <dbReference type="EMBL" id="MFD1341465.1"/>
    </source>
</evidence>
<evidence type="ECO:0000313" key="2">
    <source>
        <dbReference type="Proteomes" id="UP001597135"/>
    </source>
</evidence>
<protein>
    <submittedName>
        <fullName evidence="1">Uncharacterized protein</fullName>
    </submittedName>
</protein>
<accession>A0ABW3ZE35</accession>
<proteinExistence type="predicted"/>
<organism evidence="1 2">
    <name type="scientific">Litorisediminicola beolgyonensis</name>
    <dbReference type="NCBI Taxonomy" id="1173614"/>
    <lineage>
        <taxon>Bacteria</taxon>
        <taxon>Pseudomonadati</taxon>
        <taxon>Pseudomonadota</taxon>
        <taxon>Alphaproteobacteria</taxon>
        <taxon>Rhodobacterales</taxon>
        <taxon>Paracoccaceae</taxon>
        <taxon>Litorisediminicola</taxon>
    </lineage>
</organism>
<sequence>MTNESEFNESELEGQLSAYLRELFRSNSGKKGPDRVAVSSAQVRRDLGVVSTVSEKRIKKLLMDEMTPLDEAVLNPGSEPNTLIIIDFKLPRPKPKRAKKSG</sequence>